<reference evidence="1" key="1">
    <citation type="submission" date="2014-11" db="EMBL/GenBank/DDBJ databases">
        <authorList>
            <person name="Amaro Gonzalez C."/>
        </authorList>
    </citation>
    <scope>NUCLEOTIDE SEQUENCE</scope>
</reference>
<name>A0A0E9WH18_ANGAN</name>
<reference evidence="1" key="2">
    <citation type="journal article" date="2015" name="Fish Shellfish Immunol.">
        <title>Early steps in the European eel (Anguilla anguilla)-Vibrio vulnificus interaction in the gills: Role of the RtxA13 toxin.</title>
        <authorList>
            <person name="Callol A."/>
            <person name="Pajuelo D."/>
            <person name="Ebbesson L."/>
            <person name="Teles M."/>
            <person name="MacKenzie S."/>
            <person name="Amaro C."/>
        </authorList>
    </citation>
    <scope>NUCLEOTIDE SEQUENCE</scope>
</reference>
<organism evidence="1">
    <name type="scientific">Anguilla anguilla</name>
    <name type="common">European freshwater eel</name>
    <name type="synonym">Muraena anguilla</name>
    <dbReference type="NCBI Taxonomy" id="7936"/>
    <lineage>
        <taxon>Eukaryota</taxon>
        <taxon>Metazoa</taxon>
        <taxon>Chordata</taxon>
        <taxon>Craniata</taxon>
        <taxon>Vertebrata</taxon>
        <taxon>Euteleostomi</taxon>
        <taxon>Actinopterygii</taxon>
        <taxon>Neopterygii</taxon>
        <taxon>Teleostei</taxon>
        <taxon>Anguilliformes</taxon>
        <taxon>Anguillidae</taxon>
        <taxon>Anguilla</taxon>
    </lineage>
</organism>
<evidence type="ECO:0000313" key="1">
    <source>
        <dbReference type="EMBL" id="JAH89694.1"/>
    </source>
</evidence>
<protein>
    <submittedName>
        <fullName evidence="1">Uncharacterized protein</fullName>
    </submittedName>
</protein>
<sequence>MCSTLLFINYHLKVSEAHRENRIKHHKNCPKNKQKPNIFIIVCICM</sequence>
<accession>A0A0E9WH18</accession>
<proteinExistence type="predicted"/>
<dbReference type="EMBL" id="GBXM01018883">
    <property type="protein sequence ID" value="JAH89694.1"/>
    <property type="molecule type" value="Transcribed_RNA"/>
</dbReference>
<dbReference type="AlphaFoldDB" id="A0A0E9WH18"/>